<sequence length="1695" mass="184307">MVLESTMVCVDNSEYMRNGDFLPTRLQAQQDAVNIVCHSKTRSNPENNVGLITLANNCEVLTTLTPDTGRILSKLHAVQPRGNISFCTGIRVAHLALKHRQGKNHKMRIIAFVGSPVEDTDKELVKMAKRLKKEKVNVDVINFGEEEMNTEKLTAFINTLNGKEGTGSHLVTVPPGPSLADALLSSPILAGEGGAVLGLGASDFEFGVDPNADPELALALRVSMEEQRQRQEDEARRAAVASAAEVTVSSPAADDSEDALLKMSVQQADPTTPALPDFNRMTEDEQIAYALQMSMQGAGAEFGAEDMDTGADVDSSGAKDEEDYDVMQDPEFIRSVLENLPGVDPNNEAIRNAMGSLASQAGSKPDSKKDEEEKKKHAPRSKVRNQLRKQKGVLIVDLAMGDMKTPDFDDLLAAFDIPDINAQEAIQSNPEDQRDEARANAPPSEPPVVSVIVKNTGRSESVEEKPVKDKTDDSSDGVLTSPVPAKLDPASHNAATPPLGPKTSPSSSMDSEMMSRFEDQMVCNRTPCLPQLWASSPSNSPSEQDEEPESRSSQQTSKTADGLRPLLYSHSSKSVGVLLPPPLLQSQARHPQNSQSSSTVAQNGNVNTEIKRVINMDEEDSEPDIGSPLVIQEGPECATSPLLNKKTNLHHDLFEHPGNTSSLVPDLPNLSFSSAPTQSKSQSGEGERSSPVFTQHGKDGTPTSPNSSTSDPHPQKAHHSPFPSSTNSTVVQENLYPEHVIDERDSPESPPPSETGCLFTNQSSSSEVTAPPGLASSYKESPHHQQQELKETGSSQEDKPRRQSEEGAGDGEDPNKENCSTDTKDTASSCATETASFPLRPLKVKIKMPPGSITRTVTGGASKRSVKVSAKGVDNSKSSQDGLSARSKKELALQSEFTETLQETIREESSVETKTKVSATAVSITKTAALPSVSSARVSTGALNLRSLGQKTLNTGMTLPSTLPALPTQASSRPASIVNSTGAIISKNQSNLVEAFNKILNNKNLLPTYKPELSSPLPAEWGISLPAQGYRCLECGDAFALEQSLAQHYDRRSLRIEVTCNHCAKRLAFFNKCSLLLHAREHKERGLIMQCSHLVMKPVPVDLMISQPEAAKEGSSHSVLGQATSKLWPLTGKGAEAAPNASIKCPECHTQFCSKEELSDHFQEVKPAHSTSCTECSPTMLLPNYCSSAAHQRIHQGSQPHVCPECGLTLKQPLFQKHLYETCLHFSRRVGYRCSSCLVVFGGLNSVKSHIQQAHCDVFHKCPSCPMAFKSAPSVQSHINTQHPDLTEGQTLLIYKCVMCDTVFTYKHVLHTHFDTHLTNQRVQVFKCPECNKLFSQRHSMLDHFKTHKTLTIKEEVLSPASASFKSSEGEGEPEKGKKRKAKAERIKAPSGWKCQSCNLQFTEKEDYINHMSKQHGKTLKKFPCNKCESSFTTTSSMRRHIRDKHKILSRGFRCQFCCESKKTFSSRAMLERHIELRHGVDNLNQDGGTRGYEADSSSEQDNVRSRRKRRGVKVELDEDSTHRMSPVKKLRSSSSSLPCAPSESVFSCAPCGFSTDVQASFQEHISQHRQSAAESTGLKCLQCGACFTSSSSLSRHRFISHKVKDASGDGPQSLGGHPAPSPGNTMNPSDRGHLNGSAPASPSNQLSTGQGKDEEGGLACKVCGKHFEKTSDLNTHFRTHGMAFIIARNAGKTI</sequence>
<dbReference type="CDD" id="cd22297">
    <property type="entry name" value="PSMD4_RAZUL"/>
    <property type="match status" value="1"/>
</dbReference>
<dbReference type="PROSITE" id="PS50330">
    <property type="entry name" value="UIM"/>
    <property type="match status" value="2"/>
</dbReference>
<evidence type="ECO:0000256" key="3">
    <source>
        <dbReference type="ARBA" id="ARBA00006991"/>
    </source>
</evidence>
<feature type="region of interest" description="Disordered" evidence="15">
    <location>
        <begin position="850"/>
        <end position="887"/>
    </location>
</feature>
<dbReference type="SUPFAM" id="SSF53300">
    <property type="entry name" value="vWA-like"/>
    <property type="match status" value="1"/>
</dbReference>
<evidence type="ECO:0000259" key="17">
    <source>
        <dbReference type="PROSITE" id="PS50234"/>
    </source>
</evidence>
<feature type="domain" description="C2H2-type" evidence="16">
    <location>
        <begin position="1579"/>
        <end position="1607"/>
    </location>
</feature>
<dbReference type="Gene3D" id="6.10.250.380">
    <property type="match status" value="1"/>
</dbReference>
<dbReference type="Pfam" id="PF02809">
    <property type="entry name" value="UIM"/>
    <property type="match status" value="2"/>
</dbReference>
<comment type="function">
    <text evidence="1">May be involved in transcriptional regulation.</text>
</comment>
<reference evidence="18 19" key="1">
    <citation type="submission" date="2018-11" db="EMBL/GenBank/DDBJ databases">
        <authorList>
            <person name="Lopez-Roques C."/>
            <person name="Donnadieu C."/>
            <person name="Bouchez O."/>
            <person name="Klopp C."/>
            <person name="Cabau C."/>
            <person name="Zahm M."/>
        </authorList>
    </citation>
    <scope>NUCLEOTIDE SEQUENCE [LARGE SCALE GENOMIC DNA]</scope>
    <source>
        <strain evidence="18">RS831</strain>
        <tissue evidence="18">Whole body</tissue>
    </source>
</reference>
<dbReference type="SMART" id="SM00726">
    <property type="entry name" value="UIM"/>
    <property type="match status" value="2"/>
</dbReference>
<dbReference type="InterPro" id="IPR002035">
    <property type="entry name" value="VWF_A"/>
</dbReference>
<evidence type="ECO:0000256" key="14">
    <source>
        <dbReference type="PROSITE-ProRule" id="PRU00042"/>
    </source>
</evidence>
<gene>
    <name evidence="18" type="ORF">OJAV_G00159590</name>
</gene>
<dbReference type="GO" id="GO:0005634">
    <property type="term" value="C:nucleus"/>
    <property type="evidence" value="ECO:0007669"/>
    <property type="project" value="UniProtKB-SubCell"/>
</dbReference>
<evidence type="ECO:0000256" key="12">
    <source>
        <dbReference type="ARBA" id="ARBA00023242"/>
    </source>
</evidence>
<keyword evidence="5" id="KW-0479">Metal-binding</keyword>
<evidence type="ECO:0000256" key="10">
    <source>
        <dbReference type="ARBA" id="ARBA00023125"/>
    </source>
</evidence>
<feature type="compositionally biased region" description="Low complexity" evidence="15">
    <location>
        <begin position="238"/>
        <end position="253"/>
    </location>
</feature>
<evidence type="ECO:0000256" key="6">
    <source>
        <dbReference type="ARBA" id="ARBA00022737"/>
    </source>
</evidence>
<feature type="domain" description="VWFA" evidence="17">
    <location>
        <begin position="5"/>
        <end position="188"/>
    </location>
</feature>
<feature type="compositionally biased region" description="Polar residues" evidence="15">
    <location>
        <begin position="758"/>
        <end position="768"/>
    </location>
</feature>
<dbReference type="Pfam" id="PF16622">
    <property type="entry name" value="zf-C2H2_11"/>
    <property type="match status" value="1"/>
</dbReference>
<dbReference type="InterPro" id="IPR003903">
    <property type="entry name" value="UIM_dom"/>
</dbReference>
<dbReference type="InterPro" id="IPR045914">
    <property type="entry name" value="Zn532-like"/>
</dbReference>
<feature type="region of interest" description="Disordered" evidence="15">
    <location>
        <begin position="1604"/>
        <end position="1654"/>
    </location>
</feature>
<keyword evidence="12" id="KW-0539">Nucleus</keyword>
<feature type="domain" description="C2H2-type" evidence="16">
    <location>
        <begin position="1326"/>
        <end position="1348"/>
    </location>
</feature>
<feature type="domain" description="C2H2-type" evidence="16">
    <location>
        <begin position="1030"/>
        <end position="1048"/>
    </location>
</feature>
<dbReference type="InterPro" id="IPR041697">
    <property type="entry name" value="Znf-C2H2_11"/>
</dbReference>
<dbReference type="InterPro" id="IPR013087">
    <property type="entry name" value="Znf_C2H2_type"/>
</dbReference>
<dbReference type="Gene3D" id="3.30.160.60">
    <property type="entry name" value="Classic Zinc Finger"/>
    <property type="match status" value="4"/>
</dbReference>
<dbReference type="InterPro" id="IPR036236">
    <property type="entry name" value="Znf_C2H2_sf"/>
</dbReference>
<evidence type="ECO:0000256" key="11">
    <source>
        <dbReference type="ARBA" id="ARBA00023163"/>
    </source>
</evidence>
<dbReference type="Gene3D" id="3.40.50.410">
    <property type="entry name" value="von Willebrand factor, type A domain"/>
    <property type="match status" value="1"/>
</dbReference>
<keyword evidence="19" id="KW-1185">Reference proteome</keyword>
<dbReference type="PANTHER" id="PTHR47222:SF2">
    <property type="entry name" value="ZINC FINGER PROTEIN 687"/>
    <property type="match status" value="1"/>
</dbReference>
<evidence type="ECO:0000313" key="19">
    <source>
        <dbReference type="Proteomes" id="UP000283210"/>
    </source>
</evidence>
<feature type="domain" description="C2H2-type" evidence="16">
    <location>
        <begin position="1423"/>
        <end position="1446"/>
    </location>
</feature>
<dbReference type="SUPFAM" id="SSF57667">
    <property type="entry name" value="beta-beta-alpha zinc fingers"/>
    <property type="match status" value="3"/>
</dbReference>
<dbReference type="Proteomes" id="UP000283210">
    <property type="component" value="Chromosome 16"/>
</dbReference>
<comment type="similarity">
    <text evidence="3">Belongs to the krueppel C2H2-type zinc-finger protein family.</text>
</comment>
<keyword evidence="11" id="KW-0804">Transcription</keyword>
<keyword evidence="6" id="KW-0677">Repeat</keyword>
<evidence type="ECO:0000256" key="2">
    <source>
        <dbReference type="ARBA" id="ARBA00004123"/>
    </source>
</evidence>
<comment type="subcellular location">
    <subcellularLocation>
        <location evidence="2">Nucleus</location>
    </subcellularLocation>
</comment>
<dbReference type="EMBL" id="CM012452">
    <property type="protein sequence ID" value="RVE62670.1"/>
    <property type="molecule type" value="Genomic_DNA"/>
</dbReference>
<dbReference type="PROSITE" id="PS50157">
    <property type="entry name" value="ZINC_FINGER_C2H2_2"/>
    <property type="match status" value="6"/>
</dbReference>
<dbReference type="CDD" id="cd01452">
    <property type="entry name" value="VWA_26S_proteasome_subunit"/>
    <property type="match status" value="1"/>
</dbReference>
<keyword evidence="7 14" id="KW-0863">Zinc-finger</keyword>
<feature type="domain" description="C2H2-type" evidence="16">
    <location>
        <begin position="1295"/>
        <end position="1322"/>
    </location>
</feature>
<evidence type="ECO:0000256" key="4">
    <source>
        <dbReference type="ARBA" id="ARBA00014934"/>
    </source>
</evidence>
<evidence type="ECO:0000259" key="16">
    <source>
        <dbReference type="PROSITE" id="PS50157"/>
    </source>
</evidence>
<dbReference type="SMART" id="SM00327">
    <property type="entry name" value="VWA"/>
    <property type="match status" value="1"/>
</dbReference>
<dbReference type="FunFam" id="3.40.50.410:FF:000005">
    <property type="entry name" value="26S proteasome non-ATPase regulatory subunit 4"/>
    <property type="match status" value="1"/>
</dbReference>
<organism evidence="18 19">
    <name type="scientific">Oryzias javanicus</name>
    <name type="common">Javanese ricefish</name>
    <name type="synonym">Aplocheilus javanicus</name>
    <dbReference type="NCBI Taxonomy" id="123683"/>
    <lineage>
        <taxon>Eukaryota</taxon>
        <taxon>Metazoa</taxon>
        <taxon>Chordata</taxon>
        <taxon>Craniata</taxon>
        <taxon>Vertebrata</taxon>
        <taxon>Euteleostomi</taxon>
        <taxon>Actinopterygii</taxon>
        <taxon>Neopterygii</taxon>
        <taxon>Teleostei</taxon>
        <taxon>Neoteleostei</taxon>
        <taxon>Acanthomorphata</taxon>
        <taxon>Ovalentaria</taxon>
        <taxon>Atherinomorphae</taxon>
        <taxon>Beloniformes</taxon>
        <taxon>Adrianichthyidae</taxon>
        <taxon>Oryziinae</taxon>
        <taxon>Oryzias</taxon>
    </lineage>
</organism>
<feature type="region of interest" description="Disordered" evidence="15">
    <location>
        <begin position="1362"/>
        <end position="1385"/>
    </location>
</feature>
<dbReference type="Pfam" id="PF00096">
    <property type="entry name" value="zf-C2H2"/>
    <property type="match status" value="1"/>
</dbReference>
<protein>
    <recommendedName>
        <fullName evidence="4">26S proteasome non-ATPase regulatory subunit 4</fullName>
    </recommendedName>
    <alternativeName>
        <fullName evidence="13">26S proteasome regulatory subunit RPN10</fullName>
    </alternativeName>
</protein>
<evidence type="ECO:0000256" key="5">
    <source>
        <dbReference type="ARBA" id="ARBA00022723"/>
    </source>
</evidence>
<dbReference type="GO" id="GO:0008270">
    <property type="term" value="F:zinc ion binding"/>
    <property type="evidence" value="ECO:0007669"/>
    <property type="project" value="UniProtKB-KW"/>
</dbReference>
<dbReference type="OrthoDB" id="7312725at2759"/>
<feature type="region of interest" description="Disordered" evidence="15">
    <location>
        <begin position="356"/>
        <end position="387"/>
    </location>
</feature>
<dbReference type="PROSITE" id="PS00028">
    <property type="entry name" value="ZINC_FINGER_C2H2_1"/>
    <property type="match status" value="7"/>
</dbReference>
<evidence type="ECO:0000256" key="8">
    <source>
        <dbReference type="ARBA" id="ARBA00022833"/>
    </source>
</evidence>
<feature type="compositionally biased region" description="Low complexity" evidence="15">
    <location>
        <begin position="701"/>
        <end position="712"/>
    </location>
</feature>
<feature type="region of interest" description="Disordered" evidence="15">
    <location>
        <begin position="229"/>
        <end position="255"/>
    </location>
</feature>
<proteinExistence type="inferred from homology"/>
<feature type="compositionally biased region" description="Polar residues" evidence="15">
    <location>
        <begin position="533"/>
        <end position="542"/>
    </location>
</feature>
<dbReference type="GO" id="GO:0000502">
    <property type="term" value="C:proteasome complex"/>
    <property type="evidence" value="ECO:0007669"/>
    <property type="project" value="UniProtKB-ARBA"/>
</dbReference>
<feature type="region of interest" description="Disordered" evidence="15">
    <location>
        <begin position="428"/>
        <end position="607"/>
    </location>
</feature>
<evidence type="ECO:0000256" key="7">
    <source>
        <dbReference type="ARBA" id="ARBA00022771"/>
    </source>
</evidence>
<feature type="compositionally biased region" description="Basic and acidic residues" evidence="15">
    <location>
        <begin position="780"/>
        <end position="805"/>
    </location>
</feature>
<evidence type="ECO:0000256" key="13">
    <source>
        <dbReference type="ARBA" id="ARBA00044341"/>
    </source>
</evidence>
<dbReference type="InterPro" id="IPR049590">
    <property type="entry name" value="PSMD4_RAZUL-like"/>
</dbReference>
<dbReference type="Gene3D" id="6.10.300.40">
    <property type="match status" value="1"/>
</dbReference>
<feature type="compositionally biased region" description="Basic and acidic residues" evidence="15">
    <location>
        <begin position="460"/>
        <end position="473"/>
    </location>
</feature>
<name>A0A437CIZ0_ORYJA</name>
<feature type="compositionally biased region" description="Basic and acidic residues" evidence="15">
    <location>
        <begin position="365"/>
        <end position="375"/>
    </location>
</feature>
<feature type="compositionally biased region" description="Basic residues" evidence="15">
    <location>
        <begin position="376"/>
        <end position="387"/>
    </location>
</feature>
<evidence type="ECO:0000256" key="1">
    <source>
        <dbReference type="ARBA" id="ARBA00003767"/>
    </source>
</evidence>
<dbReference type="InterPro" id="IPR057356">
    <property type="entry name" value="Znf-C2H2_ZNF592"/>
</dbReference>
<dbReference type="Pfam" id="PF25412">
    <property type="entry name" value="zf-C2H2_ZNF592"/>
    <property type="match status" value="1"/>
</dbReference>
<feature type="region of interest" description="Disordered" evidence="15">
    <location>
        <begin position="653"/>
        <end position="832"/>
    </location>
</feature>
<dbReference type="GO" id="GO:0003677">
    <property type="term" value="F:DNA binding"/>
    <property type="evidence" value="ECO:0007669"/>
    <property type="project" value="UniProtKB-KW"/>
</dbReference>
<feature type="compositionally biased region" description="Polar residues" evidence="15">
    <location>
        <begin position="722"/>
        <end position="732"/>
    </location>
</feature>
<keyword evidence="8" id="KW-0862">Zinc</keyword>
<feature type="compositionally biased region" description="Polar residues" evidence="15">
    <location>
        <begin position="817"/>
        <end position="832"/>
    </location>
</feature>
<keyword evidence="9" id="KW-0805">Transcription regulation</keyword>
<keyword evidence="10" id="KW-0238">DNA-binding</keyword>
<feature type="compositionally biased region" description="Polar residues" evidence="15">
    <location>
        <begin position="584"/>
        <end position="607"/>
    </location>
</feature>
<evidence type="ECO:0000313" key="18">
    <source>
        <dbReference type="EMBL" id="RVE62670.1"/>
    </source>
</evidence>
<evidence type="ECO:0000256" key="9">
    <source>
        <dbReference type="ARBA" id="ARBA00023015"/>
    </source>
</evidence>
<feature type="compositionally biased region" description="Polar residues" evidence="15">
    <location>
        <begin position="1639"/>
        <end position="1651"/>
    </location>
</feature>
<reference evidence="18 19" key="2">
    <citation type="submission" date="2019-01" db="EMBL/GenBank/DDBJ databases">
        <title>A chromosome length genome reference of the Java medaka (oryzias javanicus).</title>
        <authorList>
            <person name="Herpin A."/>
            <person name="Takehana Y."/>
            <person name="Naruse K."/>
            <person name="Ansai S."/>
            <person name="Kawaguchi M."/>
        </authorList>
    </citation>
    <scope>NUCLEOTIDE SEQUENCE [LARGE SCALE GENOMIC DNA]</scope>
    <source>
        <strain evidence="18">RS831</strain>
        <tissue evidence="18">Whole body</tissue>
    </source>
</reference>
<feature type="compositionally biased region" description="Basic and acidic residues" evidence="15">
    <location>
        <begin position="1513"/>
        <end position="1523"/>
    </location>
</feature>
<dbReference type="Pfam" id="PF13519">
    <property type="entry name" value="VWA_2"/>
    <property type="match status" value="1"/>
</dbReference>
<feature type="compositionally biased region" description="Polar residues" evidence="15">
    <location>
        <begin position="670"/>
        <end position="684"/>
    </location>
</feature>
<dbReference type="InterPro" id="IPR036465">
    <property type="entry name" value="vWFA_dom_sf"/>
</dbReference>
<evidence type="ECO:0000256" key="15">
    <source>
        <dbReference type="SAM" id="MobiDB-lite"/>
    </source>
</evidence>
<dbReference type="PANTHER" id="PTHR47222">
    <property type="entry name" value="ZINC FINGER PROTEIN 532-RELATED"/>
    <property type="match status" value="1"/>
</dbReference>
<dbReference type="PROSITE" id="PS50234">
    <property type="entry name" value="VWFA"/>
    <property type="match status" value="1"/>
</dbReference>
<accession>A0A437CIZ0</accession>
<feature type="region of interest" description="Disordered" evidence="15">
    <location>
        <begin position="1482"/>
        <end position="1537"/>
    </location>
</feature>
<dbReference type="SMART" id="SM00355">
    <property type="entry name" value="ZnF_C2H2"/>
    <property type="match status" value="15"/>
</dbReference>
<feature type="domain" description="C2H2-type" evidence="16">
    <location>
        <begin position="1659"/>
        <end position="1681"/>
    </location>
</feature>